<dbReference type="SUPFAM" id="SSF48576">
    <property type="entry name" value="Terpenoid synthases"/>
    <property type="match status" value="1"/>
</dbReference>
<evidence type="ECO:0000313" key="4">
    <source>
        <dbReference type="Proteomes" id="UP001141253"/>
    </source>
</evidence>
<dbReference type="Proteomes" id="UP001141253">
    <property type="component" value="Chromosome 15W"/>
</dbReference>
<keyword evidence="4" id="KW-1185">Reference proteome</keyword>
<dbReference type="Gene3D" id="1.50.10.130">
    <property type="entry name" value="Terpene synthase, N-terminal domain"/>
    <property type="match status" value="2"/>
</dbReference>
<dbReference type="InterPro" id="IPR036965">
    <property type="entry name" value="Terpene_synth_N_sf"/>
</dbReference>
<dbReference type="InterPro" id="IPR008949">
    <property type="entry name" value="Isoprenoid_synthase_dom_sf"/>
</dbReference>
<proteinExistence type="predicted"/>
<protein>
    <recommendedName>
        <fullName evidence="2">Terpene synthase N-terminal domain-containing protein</fullName>
    </recommendedName>
</protein>
<reference evidence="3" key="2">
    <citation type="journal article" date="2023" name="Int. J. Mol. Sci.">
        <title>De Novo Assembly and Annotation of 11 Diverse Shrub Willow (Salix) Genomes Reveals Novel Gene Organization in Sex-Linked Regions.</title>
        <authorList>
            <person name="Hyden B."/>
            <person name="Feng K."/>
            <person name="Yates T.B."/>
            <person name="Jawdy S."/>
            <person name="Cereghino C."/>
            <person name="Smart L.B."/>
            <person name="Muchero W."/>
        </authorList>
    </citation>
    <scope>NUCLEOTIDE SEQUENCE</scope>
    <source>
        <tissue evidence="3">Shoot tip</tissue>
    </source>
</reference>
<sequence>MAHGTDHEIIRRTANFHPSIWGDQFISHLPKDSKVHEALELEVEKLREQVRREILLAAASNYSSQSLDLVDAIQRLGVAYHFESEIEEALIRIYNNHIDMEDGDLYSTALGFRLLRQHGYSVSCGLYEAAHLAVHGEDILDEALAFTTIHLKSMATSPNCPLAAKVSHALKQPIQRGVPRLESRRYISIYQDEPSCNKTLLRLAKLNFNLVQELHKEELAEITR</sequence>
<organism evidence="3 4">
    <name type="scientific">Salix suchowensis</name>
    <dbReference type="NCBI Taxonomy" id="1278906"/>
    <lineage>
        <taxon>Eukaryota</taxon>
        <taxon>Viridiplantae</taxon>
        <taxon>Streptophyta</taxon>
        <taxon>Embryophyta</taxon>
        <taxon>Tracheophyta</taxon>
        <taxon>Spermatophyta</taxon>
        <taxon>Magnoliopsida</taxon>
        <taxon>eudicotyledons</taxon>
        <taxon>Gunneridae</taxon>
        <taxon>Pentapetalae</taxon>
        <taxon>rosids</taxon>
        <taxon>fabids</taxon>
        <taxon>Malpighiales</taxon>
        <taxon>Salicaceae</taxon>
        <taxon>Saliceae</taxon>
        <taxon>Salix</taxon>
    </lineage>
</organism>
<name>A0ABQ9AGR7_9ROSI</name>
<dbReference type="PANTHER" id="PTHR31225">
    <property type="entry name" value="OS04G0344100 PROTEIN-RELATED"/>
    <property type="match status" value="1"/>
</dbReference>
<feature type="domain" description="Terpene synthase N-terminal" evidence="2">
    <location>
        <begin position="126"/>
        <end position="170"/>
    </location>
</feature>
<evidence type="ECO:0000259" key="2">
    <source>
        <dbReference type="Pfam" id="PF01397"/>
    </source>
</evidence>
<gene>
    <name evidence="3" type="ORF">OIU77_007610</name>
</gene>
<evidence type="ECO:0000256" key="1">
    <source>
        <dbReference type="ARBA" id="ARBA00001946"/>
    </source>
</evidence>
<comment type="caution">
    <text evidence="3">The sequence shown here is derived from an EMBL/GenBank/DDBJ whole genome shotgun (WGS) entry which is preliminary data.</text>
</comment>
<comment type="cofactor">
    <cofactor evidence="1">
        <name>Mg(2+)</name>
        <dbReference type="ChEBI" id="CHEBI:18420"/>
    </cofactor>
</comment>
<dbReference type="SUPFAM" id="SSF48239">
    <property type="entry name" value="Terpenoid cyclases/Protein prenyltransferases"/>
    <property type="match status" value="1"/>
</dbReference>
<dbReference type="InterPro" id="IPR001906">
    <property type="entry name" value="Terpene_synth_N"/>
</dbReference>
<dbReference type="EMBL" id="JAPFFI010000020">
    <property type="protein sequence ID" value="KAJ6339700.1"/>
    <property type="molecule type" value="Genomic_DNA"/>
</dbReference>
<dbReference type="InterPro" id="IPR008930">
    <property type="entry name" value="Terpenoid_cyclase/PrenylTrfase"/>
</dbReference>
<reference evidence="3" key="1">
    <citation type="submission" date="2022-10" db="EMBL/GenBank/DDBJ databases">
        <authorList>
            <person name="Hyden B.L."/>
            <person name="Feng K."/>
            <person name="Yates T."/>
            <person name="Jawdy S."/>
            <person name="Smart L.B."/>
            <person name="Muchero W."/>
        </authorList>
    </citation>
    <scope>NUCLEOTIDE SEQUENCE</scope>
    <source>
        <tissue evidence="3">Shoot tip</tissue>
    </source>
</reference>
<accession>A0ABQ9AGR7</accession>
<dbReference type="Gene3D" id="1.10.600.10">
    <property type="entry name" value="Farnesyl Diphosphate Synthase"/>
    <property type="match status" value="2"/>
</dbReference>
<feature type="domain" description="Terpene synthase N-terminal" evidence="2">
    <location>
        <begin position="20"/>
        <end position="124"/>
    </location>
</feature>
<evidence type="ECO:0000313" key="3">
    <source>
        <dbReference type="EMBL" id="KAJ6339700.1"/>
    </source>
</evidence>
<dbReference type="InterPro" id="IPR050148">
    <property type="entry name" value="Terpene_synthase-like"/>
</dbReference>
<dbReference type="Pfam" id="PF01397">
    <property type="entry name" value="Terpene_synth"/>
    <property type="match status" value="2"/>
</dbReference>
<dbReference type="PANTHER" id="PTHR31225:SF251">
    <property type="entry name" value="(-)-GERMACRENE D SYNTHASE-LIKE ISOFORM X2"/>
    <property type="match status" value="1"/>
</dbReference>